<name>A0A379E4A3_9BACT</name>
<protein>
    <recommendedName>
        <fullName evidence="2">DUF4886 domain-containing protein</fullName>
    </recommendedName>
</protein>
<dbReference type="GO" id="GO:0016788">
    <property type="term" value="F:hydrolase activity, acting on ester bonds"/>
    <property type="evidence" value="ECO:0007669"/>
    <property type="project" value="UniProtKB-ARBA"/>
</dbReference>
<proteinExistence type="predicted"/>
<dbReference type="EMBL" id="UGTM01000001">
    <property type="protein sequence ID" value="SUB87506.1"/>
    <property type="molecule type" value="Genomic_DNA"/>
</dbReference>
<gene>
    <name evidence="3" type="ORF">NCTC13067_01174</name>
</gene>
<organism evidence="3 4">
    <name type="scientific">Prevotella denticola</name>
    <dbReference type="NCBI Taxonomy" id="28129"/>
    <lineage>
        <taxon>Bacteria</taxon>
        <taxon>Pseudomonadati</taxon>
        <taxon>Bacteroidota</taxon>
        <taxon>Bacteroidia</taxon>
        <taxon>Bacteroidales</taxon>
        <taxon>Prevotellaceae</taxon>
        <taxon>Prevotella</taxon>
    </lineage>
</organism>
<dbReference type="RefSeq" id="WP_025067809.1">
    <property type="nucleotide sequence ID" value="NZ_CAUVPN010000002.1"/>
</dbReference>
<dbReference type="Pfam" id="PF16227">
    <property type="entry name" value="DUF4886"/>
    <property type="match status" value="1"/>
</dbReference>
<feature type="domain" description="DUF4886" evidence="2">
    <location>
        <begin position="24"/>
        <end position="264"/>
    </location>
</feature>
<evidence type="ECO:0000313" key="3">
    <source>
        <dbReference type="EMBL" id="SUB87506.1"/>
    </source>
</evidence>
<dbReference type="InterPro" id="IPR036514">
    <property type="entry name" value="SGNH_hydro_sf"/>
</dbReference>
<accession>A0A379E4A3</accession>
<dbReference type="Gene3D" id="3.40.50.1110">
    <property type="entry name" value="SGNH hydrolase"/>
    <property type="match status" value="1"/>
</dbReference>
<dbReference type="AlphaFoldDB" id="A0A379E4A3"/>
<dbReference type="InterPro" id="IPR032616">
    <property type="entry name" value="DUF4886"/>
</dbReference>
<dbReference type="Proteomes" id="UP000255469">
    <property type="component" value="Unassembled WGS sequence"/>
</dbReference>
<reference evidence="3 4" key="1">
    <citation type="submission" date="2018-06" db="EMBL/GenBank/DDBJ databases">
        <authorList>
            <consortium name="Pathogen Informatics"/>
            <person name="Doyle S."/>
        </authorList>
    </citation>
    <scope>NUCLEOTIDE SEQUENCE [LARGE SCALE GENOMIC DNA]</scope>
    <source>
        <strain evidence="3 4">NCTC13067</strain>
    </source>
</reference>
<evidence type="ECO:0000259" key="2">
    <source>
        <dbReference type="Pfam" id="PF16227"/>
    </source>
</evidence>
<feature type="signal peptide" evidence="1">
    <location>
        <begin position="1"/>
        <end position="19"/>
    </location>
</feature>
<sequence length="277" mass="31155">MKRLYCLLFMLLVLARINAGTPVKILAIGNSFSEDAVEQNLHELAAAEGIETVIGNMYIPGCPLELHAKNMRTDARAYRYRKIDAFGNRVQVDSMSLSKALADEDWDYISLQQASQLSGLYDSYQPYLHALIAYIRAHVPTKAKIVFHQTWAYAQNSTRAGYENYGKNQMKMYRAIVRASGQAMRTEPIALLIPSGTAIQNARMSSCGDTMNRDGFHLDLLYGRYTAACTWFAVLFRRKVEGNPYAPKGMTPQQVQISQWAADAAARHPYEVTKIKL</sequence>
<feature type="chain" id="PRO_5016590064" description="DUF4886 domain-containing protein" evidence="1">
    <location>
        <begin position="20"/>
        <end position="277"/>
    </location>
</feature>
<keyword evidence="1" id="KW-0732">Signal</keyword>
<evidence type="ECO:0000313" key="4">
    <source>
        <dbReference type="Proteomes" id="UP000255469"/>
    </source>
</evidence>
<evidence type="ECO:0000256" key="1">
    <source>
        <dbReference type="SAM" id="SignalP"/>
    </source>
</evidence>